<evidence type="ECO:0000256" key="2">
    <source>
        <dbReference type="SAM" id="Phobius"/>
    </source>
</evidence>
<dbReference type="AlphaFoldDB" id="A0A9Q0IXI4"/>
<feature type="transmembrane region" description="Helical" evidence="2">
    <location>
        <begin position="9"/>
        <end position="28"/>
    </location>
</feature>
<dbReference type="Proteomes" id="UP001148018">
    <property type="component" value="Unassembled WGS sequence"/>
</dbReference>
<accession>A0A9Q0IXI4</accession>
<name>A0A9Q0IXI4_9TELE</name>
<protein>
    <submittedName>
        <fullName evidence="3">Uncharacterized protein</fullName>
    </submittedName>
</protein>
<keyword evidence="2" id="KW-1133">Transmembrane helix</keyword>
<evidence type="ECO:0000313" key="4">
    <source>
        <dbReference type="Proteomes" id="UP001148018"/>
    </source>
</evidence>
<keyword evidence="4" id="KW-1185">Reference proteome</keyword>
<organism evidence="3 4">
    <name type="scientific">Muraenolepis orangiensis</name>
    <name type="common">Patagonian moray cod</name>
    <dbReference type="NCBI Taxonomy" id="630683"/>
    <lineage>
        <taxon>Eukaryota</taxon>
        <taxon>Metazoa</taxon>
        <taxon>Chordata</taxon>
        <taxon>Craniata</taxon>
        <taxon>Vertebrata</taxon>
        <taxon>Euteleostomi</taxon>
        <taxon>Actinopterygii</taxon>
        <taxon>Neopterygii</taxon>
        <taxon>Teleostei</taxon>
        <taxon>Neoteleostei</taxon>
        <taxon>Acanthomorphata</taxon>
        <taxon>Zeiogadaria</taxon>
        <taxon>Gadariae</taxon>
        <taxon>Gadiformes</taxon>
        <taxon>Muraenolepidoidei</taxon>
        <taxon>Muraenolepididae</taxon>
        <taxon>Muraenolepis</taxon>
    </lineage>
</organism>
<keyword evidence="2" id="KW-0812">Transmembrane</keyword>
<dbReference type="EMBL" id="JANIIK010000034">
    <property type="protein sequence ID" value="KAJ3614275.1"/>
    <property type="molecule type" value="Genomic_DNA"/>
</dbReference>
<comment type="caution">
    <text evidence="3">The sequence shown here is derived from an EMBL/GenBank/DDBJ whole genome shotgun (WGS) entry which is preliminary data.</text>
</comment>
<proteinExistence type="predicted"/>
<evidence type="ECO:0000313" key="3">
    <source>
        <dbReference type="EMBL" id="KAJ3614275.1"/>
    </source>
</evidence>
<keyword evidence="2" id="KW-0472">Membrane</keyword>
<gene>
    <name evidence="3" type="ORF">NHX12_017849</name>
</gene>
<sequence>MKPHRLRRNWLWVAGGAFLGVHLITWLLQRTMKSAVHSEMRLRAPRTDPMENPGEPALQRPGEPALQRPGEP</sequence>
<evidence type="ECO:0000256" key="1">
    <source>
        <dbReference type="SAM" id="MobiDB-lite"/>
    </source>
</evidence>
<feature type="compositionally biased region" description="Basic and acidic residues" evidence="1">
    <location>
        <begin position="39"/>
        <end position="49"/>
    </location>
</feature>
<feature type="region of interest" description="Disordered" evidence="1">
    <location>
        <begin position="39"/>
        <end position="72"/>
    </location>
</feature>
<dbReference type="OrthoDB" id="8734272at2759"/>
<reference evidence="3" key="1">
    <citation type="submission" date="2022-07" db="EMBL/GenBank/DDBJ databases">
        <title>Chromosome-level genome of Muraenolepis orangiensis.</title>
        <authorList>
            <person name="Kim J."/>
        </authorList>
    </citation>
    <scope>NUCLEOTIDE SEQUENCE</scope>
    <source>
        <strain evidence="3">KU_S4_2022</strain>
        <tissue evidence="3">Muscle</tissue>
    </source>
</reference>